<dbReference type="GO" id="GO:0016987">
    <property type="term" value="F:sigma factor activity"/>
    <property type="evidence" value="ECO:0007669"/>
    <property type="project" value="UniProtKB-KW"/>
</dbReference>
<evidence type="ECO:0000256" key="5">
    <source>
        <dbReference type="SAM" id="MobiDB-lite"/>
    </source>
</evidence>
<dbReference type="AlphaFoldDB" id="A0A5D4XNB7"/>
<sequence length="205" mass="23026">MPVLLPEARRQRPGTMTDKRDDMATGSPATGTVECEDSRVRFEEFVRSQYRGLVGFLSRRNSVENAEEIAQDSIISLLGYREKGHVSDWKPLLYRIAINRSIKHGKREASRAHGGRGSVTELLADDAPLPEEEAERLQRAELLQAAILALPPKCRRVYLLRHGHGLSHARIAERCGISTKMVEKHLAAALLRLQRQVGFLRDGDL</sequence>
<dbReference type="EMBL" id="VTFT01000001">
    <property type="protein sequence ID" value="TYT26168.1"/>
    <property type="molecule type" value="Genomic_DNA"/>
</dbReference>
<dbReference type="GO" id="GO:0003677">
    <property type="term" value="F:DNA binding"/>
    <property type="evidence" value="ECO:0007669"/>
    <property type="project" value="InterPro"/>
</dbReference>
<dbReference type="PANTHER" id="PTHR43133:SF63">
    <property type="entry name" value="RNA POLYMERASE SIGMA FACTOR FECI-RELATED"/>
    <property type="match status" value="1"/>
</dbReference>
<accession>A0A5D4XNB7</accession>
<dbReference type="InterPro" id="IPR039425">
    <property type="entry name" value="RNA_pol_sigma-70-like"/>
</dbReference>
<protein>
    <submittedName>
        <fullName evidence="7">Sigma-70 family RNA polymerase sigma factor</fullName>
    </submittedName>
</protein>
<dbReference type="OrthoDB" id="9794372at2"/>
<evidence type="ECO:0000313" key="7">
    <source>
        <dbReference type="EMBL" id="TYT26168.1"/>
    </source>
</evidence>
<dbReference type="InterPro" id="IPR014284">
    <property type="entry name" value="RNA_pol_sigma-70_dom"/>
</dbReference>
<dbReference type="SUPFAM" id="SSF88946">
    <property type="entry name" value="Sigma2 domain of RNA polymerase sigma factors"/>
    <property type="match status" value="1"/>
</dbReference>
<evidence type="ECO:0000256" key="1">
    <source>
        <dbReference type="ARBA" id="ARBA00010641"/>
    </source>
</evidence>
<reference evidence="7 8" key="1">
    <citation type="submission" date="2019-08" db="EMBL/GenBank/DDBJ databases">
        <title>Luteimonas viscosus sp. nov., isolated from soil of a sunflower field.</title>
        <authorList>
            <person name="Jianli Z."/>
            <person name="Ying Z."/>
        </authorList>
    </citation>
    <scope>NUCLEOTIDE SEQUENCE [LARGE SCALE GENOMIC DNA]</scope>
    <source>
        <strain evidence="7 8">XBU10</strain>
    </source>
</reference>
<dbReference type="Gene3D" id="1.10.1740.10">
    <property type="match status" value="1"/>
</dbReference>
<evidence type="ECO:0000256" key="2">
    <source>
        <dbReference type="ARBA" id="ARBA00023015"/>
    </source>
</evidence>
<keyword evidence="3" id="KW-0731">Sigma factor</keyword>
<gene>
    <name evidence="7" type="ORF">FZO89_07785</name>
</gene>
<dbReference type="PANTHER" id="PTHR43133">
    <property type="entry name" value="RNA POLYMERASE ECF-TYPE SIGMA FACTO"/>
    <property type="match status" value="1"/>
</dbReference>
<evidence type="ECO:0000256" key="4">
    <source>
        <dbReference type="ARBA" id="ARBA00023163"/>
    </source>
</evidence>
<dbReference type="InterPro" id="IPR013325">
    <property type="entry name" value="RNA_pol_sigma_r2"/>
</dbReference>
<evidence type="ECO:0000313" key="8">
    <source>
        <dbReference type="Proteomes" id="UP000324973"/>
    </source>
</evidence>
<comment type="similarity">
    <text evidence="1">Belongs to the sigma-70 factor family. ECF subfamily.</text>
</comment>
<keyword evidence="8" id="KW-1185">Reference proteome</keyword>
<dbReference type="InterPro" id="IPR013249">
    <property type="entry name" value="RNA_pol_sigma70_r4_t2"/>
</dbReference>
<dbReference type="InterPro" id="IPR013324">
    <property type="entry name" value="RNA_pol_sigma_r3/r4-like"/>
</dbReference>
<evidence type="ECO:0000259" key="6">
    <source>
        <dbReference type="Pfam" id="PF08281"/>
    </source>
</evidence>
<dbReference type="GO" id="GO:0006352">
    <property type="term" value="P:DNA-templated transcription initiation"/>
    <property type="evidence" value="ECO:0007669"/>
    <property type="project" value="InterPro"/>
</dbReference>
<dbReference type="Gene3D" id="1.10.10.10">
    <property type="entry name" value="Winged helix-like DNA-binding domain superfamily/Winged helix DNA-binding domain"/>
    <property type="match status" value="1"/>
</dbReference>
<feature type="region of interest" description="Disordered" evidence="5">
    <location>
        <begin position="1"/>
        <end position="32"/>
    </location>
</feature>
<keyword evidence="2" id="KW-0805">Transcription regulation</keyword>
<comment type="caution">
    <text evidence="7">The sequence shown here is derived from an EMBL/GenBank/DDBJ whole genome shotgun (WGS) entry which is preliminary data.</text>
</comment>
<name>A0A5D4XNB7_9GAMM</name>
<organism evidence="7 8">
    <name type="scientific">Luteimonas viscosa</name>
    <dbReference type="NCBI Taxonomy" id="1132694"/>
    <lineage>
        <taxon>Bacteria</taxon>
        <taxon>Pseudomonadati</taxon>
        <taxon>Pseudomonadota</taxon>
        <taxon>Gammaproteobacteria</taxon>
        <taxon>Lysobacterales</taxon>
        <taxon>Lysobacteraceae</taxon>
        <taxon>Luteimonas</taxon>
    </lineage>
</organism>
<dbReference type="NCBIfam" id="TIGR02937">
    <property type="entry name" value="sigma70-ECF"/>
    <property type="match status" value="1"/>
</dbReference>
<dbReference type="SUPFAM" id="SSF88659">
    <property type="entry name" value="Sigma3 and sigma4 domains of RNA polymerase sigma factors"/>
    <property type="match status" value="1"/>
</dbReference>
<dbReference type="InterPro" id="IPR036388">
    <property type="entry name" value="WH-like_DNA-bd_sf"/>
</dbReference>
<dbReference type="CDD" id="cd06171">
    <property type="entry name" value="Sigma70_r4"/>
    <property type="match status" value="1"/>
</dbReference>
<evidence type="ECO:0000256" key="3">
    <source>
        <dbReference type="ARBA" id="ARBA00023082"/>
    </source>
</evidence>
<keyword evidence="4" id="KW-0804">Transcription</keyword>
<dbReference type="Proteomes" id="UP000324973">
    <property type="component" value="Unassembled WGS sequence"/>
</dbReference>
<feature type="domain" description="RNA polymerase sigma factor 70 region 4 type 2" evidence="6">
    <location>
        <begin position="141"/>
        <end position="193"/>
    </location>
</feature>
<proteinExistence type="inferred from homology"/>
<dbReference type="Pfam" id="PF08281">
    <property type="entry name" value="Sigma70_r4_2"/>
    <property type="match status" value="1"/>
</dbReference>